<dbReference type="EMBL" id="JAWCUA010000001">
    <property type="protein sequence ID" value="MDU0111634.1"/>
    <property type="molecule type" value="Genomic_DNA"/>
</dbReference>
<protein>
    <submittedName>
        <fullName evidence="7">DUF423 domain-containing protein</fullName>
    </submittedName>
</protein>
<feature type="transmembrane region" description="Helical" evidence="6">
    <location>
        <begin position="98"/>
        <end position="118"/>
    </location>
</feature>
<evidence type="ECO:0000256" key="2">
    <source>
        <dbReference type="ARBA" id="ARBA00009694"/>
    </source>
</evidence>
<dbReference type="Proteomes" id="UP001257914">
    <property type="component" value="Unassembled WGS sequence"/>
</dbReference>
<organism evidence="7 8">
    <name type="scientific">Psychrosphaera aquimarina</name>
    <dbReference type="NCBI Taxonomy" id="2044854"/>
    <lineage>
        <taxon>Bacteria</taxon>
        <taxon>Pseudomonadati</taxon>
        <taxon>Pseudomonadota</taxon>
        <taxon>Gammaproteobacteria</taxon>
        <taxon>Alteromonadales</taxon>
        <taxon>Pseudoalteromonadaceae</taxon>
        <taxon>Psychrosphaera</taxon>
    </lineage>
</organism>
<comment type="subcellular location">
    <subcellularLocation>
        <location evidence="1">Membrane</location>
        <topology evidence="1">Multi-pass membrane protein</topology>
    </subcellularLocation>
</comment>
<evidence type="ECO:0000256" key="3">
    <source>
        <dbReference type="ARBA" id="ARBA00022692"/>
    </source>
</evidence>
<dbReference type="PANTHER" id="PTHR43461:SF1">
    <property type="entry name" value="TRANSMEMBRANE PROTEIN 256"/>
    <property type="match status" value="1"/>
</dbReference>
<dbReference type="InterPro" id="IPR006696">
    <property type="entry name" value="DUF423"/>
</dbReference>
<dbReference type="RefSeq" id="WP_315945549.1">
    <property type="nucleotide sequence ID" value="NZ_JAWCUA010000001.1"/>
</dbReference>
<feature type="transmembrane region" description="Helical" evidence="6">
    <location>
        <begin position="73"/>
        <end position="92"/>
    </location>
</feature>
<evidence type="ECO:0000313" key="8">
    <source>
        <dbReference type="Proteomes" id="UP001257914"/>
    </source>
</evidence>
<evidence type="ECO:0000313" key="7">
    <source>
        <dbReference type="EMBL" id="MDU0111634.1"/>
    </source>
</evidence>
<keyword evidence="4 6" id="KW-1133">Transmembrane helix</keyword>
<gene>
    <name evidence="7" type="ORF">RT723_01130</name>
</gene>
<accession>A0ABU3QW35</accession>
<sequence length="124" mass="13635">MLKLNTKSFTLFAALSGFLTVILGAFAAHGLKGSLSSYELDIWKTAVLYQFVHTIVILQVSQMKTSTLLIRSQLWFSVGILLFSGSLYLLAVTGVTKLGMFTPLGGICFLLGWIYLIVQVVKNK</sequence>
<reference evidence="7 8" key="1">
    <citation type="submission" date="2023-10" db="EMBL/GenBank/DDBJ databases">
        <title>Psychrosphaera aquimaarina strain SW33 isolated from seawater.</title>
        <authorList>
            <person name="Bayburt H."/>
            <person name="Kim J.M."/>
            <person name="Choi B.J."/>
            <person name="Jeon C.O."/>
        </authorList>
    </citation>
    <scope>NUCLEOTIDE SEQUENCE [LARGE SCALE GENOMIC DNA]</scope>
    <source>
        <strain evidence="7 8">KCTC 52743</strain>
    </source>
</reference>
<proteinExistence type="inferred from homology"/>
<keyword evidence="5 6" id="KW-0472">Membrane</keyword>
<evidence type="ECO:0000256" key="5">
    <source>
        <dbReference type="ARBA" id="ARBA00023136"/>
    </source>
</evidence>
<comment type="similarity">
    <text evidence="2">Belongs to the UPF0382 family.</text>
</comment>
<comment type="caution">
    <text evidence="7">The sequence shown here is derived from an EMBL/GenBank/DDBJ whole genome shotgun (WGS) entry which is preliminary data.</text>
</comment>
<dbReference type="PANTHER" id="PTHR43461">
    <property type="entry name" value="TRANSMEMBRANE PROTEIN 256"/>
    <property type="match status" value="1"/>
</dbReference>
<keyword evidence="8" id="KW-1185">Reference proteome</keyword>
<evidence type="ECO:0000256" key="1">
    <source>
        <dbReference type="ARBA" id="ARBA00004141"/>
    </source>
</evidence>
<keyword evidence="3 6" id="KW-0812">Transmembrane</keyword>
<feature type="transmembrane region" description="Helical" evidence="6">
    <location>
        <begin position="43"/>
        <end position="61"/>
    </location>
</feature>
<name>A0ABU3QW35_9GAMM</name>
<evidence type="ECO:0000256" key="4">
    <source>
        <dbReference type="ARBA" id="ARBA00022989"/>
    </source>
</evidence>
<evidence type="ECO:0000256" key="6">
    <source>
        <dbReference type="SAM" id="Phobius"/>
    </source>
</evidence>
<dbReference type="Pfam" id="PF04241">
    <property type="entry name" value="DUF423"/>
    <property type="match status" value="1"/>
</dbReference>